<accession>A0A2T1C1Y0</accession>
<evidence type="ECO:0000256" key="3">
    <source>
        <dbReference type="ARBA" id="ARBA00023136"/>
    </source>
</evidence>
<reference evidence="7 8" key="2">
    <citation type="submission" date="2018-03" db="EMBL/GenBank/DDBJ databases">
        <title>The ancient ancestry and fast evolution of plastids.</title>
        <authorList>
            <person name="Moore K.R."/>
            <person name="Magnabosco C."/>
            <person name="Momper L."/>
            <person name="Gold D.A."/>
            <person name="Bosak T."/>
            <person name="Fournier G.P."/>
        </authorList>
    </citation>
    <scope>NUCLEOTIDE SEQUENCE [LARGE SCALE GENOMIC DNA]</scope>
    <source>
        <strain evidence="7 8">CCAP 1448/3</strain>
    </source>
</reference>
<dbReference type="AlphaFoldDB" id="A0A2T1C1Y0"/>
<evidence type="ECO:0000256" key="4">
    <source>
        <dbReference type="ARBA" id="ARBA00023276"/>
    </source>
</evidence>
<dbReference type="GO" id="GO:0015979">
    <property type="term" value="P:photosynthesis"/>
    <property type="evidence" value="ECO:0007669"/>
    <property type="project" value="UniProtKB-UniRule"/>
</dbReference>
<evidence type="ECO:0000256" key="6">
    <source>
        <dbReference type="RuleBase" id="RU003509"/>
    </source>
</evidence>
<keyword evidence="8" id="KW-1185">Reference proteome</keyword>
<protein>
    <recommendedName>
        <fullName evidence="5 6">Photosystem II reaction center Psb28 protein</fullName>
    </recommendedName>
    <alternativeName>
        <fullName evidence="5">Photosystem II 13 kDa protein</fullName>
    </alternativeName>
    <alternativeName>
        <fullName evidence="5">Photosystem II reaction center W protein</fullName>
    </alternativeName>
</protein>
<reference evidence="7 8" key="1">
    <citation type="submission" date="2018-02" db="EMBL/GenBank/DDBJ databases">
        <authorList>
            <person name="Cohen D.B."/>
            <person name="Kent A.D."/>
        </authorList>
    </citation>
    <scope>NUCLEOTIDE SEQUENCE [LARGE SCALE GENOMIC DNA]</scope>
    <source>
        <strain evidence="7 8">CCAP 1448/3</strain>
    </source>
</reference>
<keyword evidence="5" id="KW-0793">Thylakoid</keyword>
<dbReference type="RefSeq" id="WP_106289415.1">
    <property type="nucleotide sequence ID" value="NZ_CAWNTC010000097.1"/>
</dbReference>
<dbReference type="Proteomes" id="UP000238762">
    <property type="component" value="Unassembled WGS sequence"/>
</dbReference>
<comment type="subunit">
    <text evidence="5">Part of the photosystem II complex.</text>
</comment>
<evidence type="ECO:0000256" key="2">
    <source>
        <dbReference type="ARBA" id="ARBA00022531"/>
    </source>
</evidence>
<keyword evidence="3 5" id="KW-0472">Membrane</keyword>
<dbReference type="GO" id="GO:0009654">
    <property type="term" value="C:photosystem II oxygen evolving complex"/>
    <property type="evidence" value="ECO:0007669"/>
    <property type="project" value="InterPro"/>
</dbReference>
<dbReference type="NCBIfam" id="TIGR03047">
    <property type="entry name" value="PS_II_psb28"/>
    <property type="match status" value="1"/>
</dbReference>
<keyword evidence="4 5" id="KW-0604">Photosystem II</keyword>
<comment type="similarity">
    <text evidence="5 6">Belongs to the Psb28 family.</text>
</comment>
<comment type="subcellular location">
    <subcellularLocation>
        <location evidence="5">Cellular thylakoid membrane</location>
        <topology evidence="5">Peripheral membrane protein</topology>
        <orientation evidence="5">Cytoplasmic side</orientation>
    </subcellularLocation>
    <subcellularLocation>
        <location evidence="1">Membrane</location>
        <topology evidence="1">Peripheral membrane protein</topology>
    </subcellularLocation>
</comment>
<evidence type="ECO:0000256" key="1">
    <source>
        <dbReference type="ARBA" id="ARBA00004170"/>
    </source>
</evidence>
<name>A0A2T1C1Y0_9CYAN</name>
<evidence type="ECO:0000256" key="5">
    <source>
        <dbReference type="HAMAP-Rule" id="MF_01370"/>
    </source>
</evidence>
<dbReference type="Pfam" id="PF03912">
    <property type="entry name" value="Psb28"/>
    <property type="match status" value="1"/>
</dbReference>
<proteinExistence type="inferred from homology"/>
<sequence length="111" mass="12803">MTEIQFARGLTEDAIPEVRLTRSRTGDSGTATFYFEKPKALSNEQNGEVTGMYMIDEEGELVTKDVNAKFINGRPEAIEATYIMKSKDEWERFMRFMERYAEDHDLGFSKS</sequence>
<evidence type="ECO:0000313" key="8">
    <source>
        <dbReference type="Proteomes" id="UP000238762"/>
    </source>
</evidence>
<dbReference type="Gene3D" id="2.40.30.220">
    <property type="entry name" value="Photosystem II Psb28"/>
    <property type="match status" value="1"/>
</dbReference>
<gene>
    <name evidence="5" type="primary">psb28</name>
    <name evidence="7" type="ORF">C7B64_14695</name>
</gene>
<dbReference type="GO" id="GO:0031676">
    <property type="term" value="C:plasma membrane-derived thylakoid membrane"/>
    <property type="evidence" value="ECO:0007669"/>
    <property type="project" value="UniProtKB-SubCell"/>
</dbReference>
<dbReference type="EMBL" id="PVWJ01000072">
    <property type="protein sequence ID" value="PSB02123.1"/>
    <property type="molecule type" value="Genomic_DNA"/>
</dbReference>
<dbReference type="InterPro" id="IPR005610">
    <property type="entry name" value="PSII_Psb28_class-1"/>
</dbReference>
<keyword evidence="2 5" id="KW-0602">Photosynthesis</keyword>
<evidence type="ECO:0000313" key="7">
    <source>
        <dbReference type="EMBL" id="PSB02123.1"/>
    </source>
</evidence>
<comment type="caution">
    <text evidence="7">The sequence shown here is derived from an EMBL/GenBank/DDBJ whole genome shotgun (WGS) entry which is preliminary data.</text>
</comment>
<organism evidence="7 8">
    <name type="scientific">Merismopedia glauca CCAP 1448/3</name>
    <dbReference type="NCBI Taxonomy" id="1296344"/>
    <lineage>
        <taxon>Bacteria</taxon>
        <taxon>Bacillati</taxon>
        <taxon>Cyanobacteriota</taxon>
        <taxon>Cyanophyceae</taxon>
        <taxon>Synechococcales</taxon>
        <taxon>Merismopediaceae</taxon>
        <taxon>Merismopedia</taxon>
    </lineage>
</organism>
<dbReference type="PANTHER" id="PTHR34963:SF2">
    <property type="entry name" value="PHOTOSYSTEM II REACTION CENTER PSB28 PROTEIN, CHLOROPLASTIC"/>
    <property type="match status" value="1"/>
</dbReference>
<dbReference type="HAMAP" id="MF_01370">
    <property type="entry name" value="PSII_Psb28"/>
    <property type="match status" value="1"/>
</dbReference>
<dbReference type="PANTHER" id="PTHR34963">
    <property type="match status" value="1"/>
</dbReference>
<dbReference type="InterPro" id="IPR038676">
    <property type="entry name" value="Psb28_c1_sf"/>
</dbReference>
<dbReference type="OrthoDB" id="559598at2"/>